<dbReference type="Proteomes" id="UP000004221">
    <property type="component" value="Unassembled WGS sequence"/>
</dbReference>
<name>I4EIK1_9BACT</name>
<comment type="caution">
    <text evidence="3">The sequence shown here is derived from an EMBL/GenBank/DDBJ whole genome shotgun (WGS) entry which is preliminary data.</text>
</comment>
<dbReference type="OrthoDB" id="7816697at2"/>
<feature type="domain" description="Luciferase-like" evidence="2">
    <location>
        <begin position="10"/>
        <end position="109"/>
    </location>
</feature>
<protein>
    <recommendedName>
        <fullName evidence="2">Luciferase-like domain-containing protein</fullName>
    </recommendedName>
</protein>
<gene>
    <name evidence="3" type="ORF">NITHO_3510018</name>
</gene>
<dbReference type="SUPFAM" id="SSF51679">
    <property type="entry name" value="Bacterial luciferase-like"/>
    <property type="match status" value="1"/>
</dbReference>
<sequence length="273" mass="28345">MVETRRGFGIASASSPDAIRASAMAAESLGYAAFWVNDTSSGNGLNALAQAEAVTSRIQLGVGVIPLSRRTPASIVQQVRSLTAEPEEGQELHLSLDRLRLGVGSGSGPGGLERVRAGIRALKAALDIDIIIAALGPKMCRLAGEEADGVLFNWLTPEYARTLTGIVDAGAAAAGRKPPERYTYVRVALGPEATERLSQEAAFYAGIPAYAAHFARMGATPVEASIAANTPGAIQTALAAWDGVLDQVIVRAVTANDTPEEFLALARAAAPAR</sequence>
<dbReference type="CDD" id="cd01097">
    <property type="entry name" value="Tetrahydromethanopterin_reductase"/>
    <property type="match status" value="1"/>
</dbReference>
<keyword evidence="1" id="KW-0560">Oxidoreductase</keyword>
<dbReference type="EMBL" id="CAGS01000281">
    <property type="protein sequence ID" value="CCF84513.1"/>
    <property type="molecule type" value="Genomic_DNA"/>
</dbReference>
<dbReference type="Pfam" id="PF00296">
    <property type="entry name" value="Bac_luciferase"/>
    <property type="match status" value="2"/>
</dbReference>
<reference evidence="3 4" key="1">
    <citation type="journal article" date="2012" name="ISME J.">
        <title>Nitrification expanded: discovery, physiology and genomics of a nitrite-oxidizing bacterium from the phylum Chloroflexi.</title>
        <authorList>
            <person name="Sorokin D.Y."/>
            <person name="Lucker S."/>
            <person name="Vejmelkova D."/>
            <person name="Kostrikina N.A."/>
            <person name="Kleerebezem R."/>
            <person name="Rijpstra W.I."/>
            <person name="Damste J.S."/>
            <person name="Le Paslier D."/>
            <person name="Muyzer G."/>
            <person name="Wagner M."/>
            <person name="van Loosdrecht M.C."/>
            <person name="Daims H."/>
        </authorList>
    </citation>
    <scope>NUCLEOTIDE SEQUENCE [LARGE SCALE GENOMIC DNA]</scope>
    <source>
        <strain evidence="4">none</strain>
    </source>
</reference>
<dbReference type="InterPro" id="IPR050564">
    <property type="entry name" value="F420-G6PD/mer"/>
</dbReference>
<dbReference type="InterPro" id="IPR011251">
    <property type="entry name" value="Luciferase-like_dom"/>
</dbReference>
<dbReference type="PANTHER" id="PTHR43244">
    <property type="match status" value="1"/>
</dbReference>
<dbReference type="RefSeq" id="WP_008478727.1">
    <property type="nucleotide sequence ID" value="NZ_CAGS01000281.1"/>
</dbReference>
<evidence type="ECO:0000259" key="2">
    <source>
        <dbReference type="Pfam" id="PF00296"/>
    </source>
</evidence>
<dbReference type="AlphaFoldDB" id="I4EIK1"/>
<dbReference type="GO" id="GO:0016705">
    <property type="term" value="F:oxidoreductase activity, acting on paired donors, with incorporation or reduction of molecular oxygen"/>
    <property type="evidence" value="ECO:0007669"/>
    <property type="project" value="InterPro"/>
</dbReference>
<evidence type="ECO:0000313" key="3">
    <source>
        <dbReference type="EMBL" id="CCF84513.1"/>
    </source>
</evidence>
<evidence type="ECO:0000256" key="1">
    <source>
        <dbReference type="ARBA" id="ARBA00023002"/>
    </source>
</evidence>
<accession>I4EIK1</accession>
<feature type="domain" description="Luciferase-like" evidence="2">
    <location>
        <begin position="128"/>
        <end position="219"/>
    </location>
</feature>
<dbReference type="PANTHER" id="PTHR43244:SF1">
    <property type="entry name" value="5,10-METHYLENETETRAHYDROMETHANOPTERIN REDUCTASE"/>
    <property type="match status" value="1"/>
</dbReference>
<evidence type="ECO:0000313" key="4">
    <source>
        <dbReference type="Proteomes" id="UP000004221"/>
    </source>
</evidence>
<dbReference type="Gene3D" id="3.20.20.30">
    <property type="entry name" value="Luciferase-like domain"/>
    <property type="match status" value="2"/>
</dbReference>
<keyword evidence="4" id="KW-1185">Reference proteome</keyword>
<proteinExistence type="predicted"/>
<dbReference type="InterPro" id="IPR036661">
    <property type="entry name" value="Luciferase-like_sf"/>
</dbReference>
<organism evidence="3 4">
    <name type="scientific">Nitrolancea hollandica Lb</name>
    <dbReference type="NCBI Taxonomy" id="1129897"/>
    <lineage>
        <taxon>Bacteria</taxon>
        <taxon>Pseudomonadati</taxon>
        <taxon>Thermomicrobiota</taxon>
        <taxon>Thermomicrobia</taxon>
        <taxon>Sphaerobacterales</taxon>
        <taxon>Sphaerobacterineae</taxon>
        <taxon>Sphaerobacteraceae</taxon>
        <taxon>Nitrolancea</taxon>
    </lineage>
</organism>